<dbReference type="Gene3D" id="1.10.287.130">
    <property type="match status" value="1"/>
</dbReference>
<keyword evidence="5" id="KW-1185">Reference proteome</keyword>
<evidence type="ECO:0000313" key="5">
    <source>
        <dbReference type="Proteomes" id="UP001243009"/>
    </source>
</evidence>
<evidence type="ECO:0000256" key="1">
    <source>
        <dbReference type="ARBA" id="ARBA00000085"/>
    </source>
</evidence>
<dbReference type="EMBL" id="JAUTWS010000040">
    <property type="protein sequence ID" value="MDO9712124.1"/>
    <property type="molecule type" value="Genomic_DNA"/>
</dbReference>
<sequence>MTAEDTSLRRKAERMAAIGGIARTVQHDINNLLTVIFANLEMLKRTAAEGGPQRQLLRVEQAARRFEGTSRAILALIRRPAGEVVAIRLTDLLAAIEPLLQMILPGSGACTLARAERDPPVLIERSALEEALIALAQEIAEAQPRGIALDLSVADAPEAGEVTIAVPEGLSPPALDRVAAVALAHGGSATPEGNGLRLSLPRHEAAAG</sequence>
<name>A0ABT9E7L2_9PROT</name>
<dbReference type="InterPro" id="IPR003661">
    <property type="entry name" value="HisK_dim/P_dom"/>
</dbReference>
<evidence type="ECO:0000259" key="3">
    <source>
        <dbReference type="SMART" id="SM00388"/>
    </source>
</evidence>
<proteinExistence type="predicted"/>
<dbReference type="EC" id="2.7.13.3" evidence="2"/>
<dbReference type="SUPFAM" id="SSF47384">
    <property type="entry name" value="Homodimeric domain of signal transducing histidine kinase"/>
    <property type="match status" value="1"/>
</dbReference>
<dbReference type="InterPro" id="IPR036097">
    <property type="entry name" value="HisK_dim/P_sf"/>
</dbReference>
<gene>
    <name evidence="4" type="ORF">Q7A36_27525</name>
</gene>
<organism evidence="4 5">
    <name type="scientific">Paracraurococcus lichenis</name>
    <dbReference type="NCBI Taxonomy" id="3064888"/>
    <lineage>
        <taxon>Bacteria</taxon>
        <taxon>Pseudomonadati</taxon>
        <taxon>Pseudomonadota</taxon>
        <taxon>Alphaproteobacteria</taxon>
        <taxon>Acetobacterales</taxon>
        <taxon>Roseomonadaceae</taxon>
        <taxon>Paracraurococcus</taxon>
    </lineage>
</organism>
<reference evidence="4 5" key="1">
    <citation type="submission" date="2023-08" db="EMBL/GenBank/DDBJ databases">
        <title>The draft genome sequence of Paracraurococcus sp. LOR1-02.</title>
        <authorList>
            <person name="Kingkaew E."/>
            <person name="Tanasupawat S."/>
        </authorList>
    </citation>
    <scope>NUCLEOTIDE SEQUENCE [LARGE SCALE GENOMIC DNA]</scope>
    <source>
        <strain evidence="4 5">LOR1-02</strain>
    </source>
</reference>
<dbReference type="RefSeq" id="WP_305106979.1">
    <property type="nucleotide sequence ID" value="NZ_JAUTWS010000040.1"/>
</dbReference>
<accession>A0ABT9E7L2</accession>
<feature type="domain" description="Signal transduction histidine kinase dimerisation/phosphoacceptor" evidence="3">
    <location>
        <begin position="17"/>
        <end position="82"/>
    </location>
</feature>
<dbReference type="CDD" id="cd00082">
    <property type="entry name" value="HisKA"/>
    <property type="match status" value="1"/>
</dbReference>
<comment type="caution">
    <text evidence="4">The sequence shown here is derived from an EMBL/GenBank/DDBJ whole genome shotgun (WGS) entry which is preliminary data.</text>
</comment>
<evidence type="ECO:0000256" key="2">
    <source>
        <dbReference type="ARBA" id="ARBA00012438"/>
    </source>
</evidence>
<dbReference type="SMART" id="SM00388">
    <property type="entry name" value="HisKA"/>
    <property type="match status" value="1"/>
</dbReference>
<protein>
    <recommendedName>
        <fullName evidence="2">histidine kinase</fullName>
        <ecNumber evidence="2">2.7.13.3</ecNumber>
    </recommendedName>
</protein>
<dbReference type="Proteomes" id="UP001243009">
    <property type="component" value="Unassembled WGS sequence"/>
</dbReference>
<evidence type="ECO:0000313" key="4">
    <source>
        <dbReference type="EMBL" id="MDO9712124.1"/>
    </source>
</evidence>
<comment type="catalytic activity">
    <reaction evidence="1">
        <text>ATP + protein L-histidine = ADP + protein N-phospho-L-histidine.</text>
        <dbReference type="EC" id="2.7.13.3"/>
    </reaction>
</comment>